<evidence type="ECO:0000256" key="2">
    <source>
        <dbReference type="ARBA" id="ARBA00023043"/>
    </source>
</evidence>
<dbReference type="RefSeq" id="XP_031924235.1">
    <property type="nucleotide sequence ID" value="XM_032074400.1"/>
</dbReference>
<protein>
    <submittedName>
        <fullName evidence="4">Ankyrin repeat-containing domain protein</fullName>
    </submittedName>
</protein>
<dbReference type="Pfam" id="PF00023">
    <property type="entry name" value="Ank"/>
    <property type="match status" value="1"/>
</dbReference>
<evidence type="ECO:0000256" key="1">
    <source>
        <dbReference type="ARBA" id="ARBA00022737"/>
    </source>
</evidence>
<dbReference type="Proteomes" id="UP000326268">
    <property type="component" value="Unassembled WGS sequence"/>
</dbReference>
<keyword evidence="5" id="KW-1185">Reference proteome</keyword>
<accession>A0A5N6ZU61</accession>
<dbReference type="CDD" id="cd09917">
    <property type="entry name" value="F-box_SF"/>
    <property type="match status" value="1"/>
</dbReference>
<dbReference type="PROSITE" id="PS50088">
    <property type="entry name" value="ANK_REPEAT"/>
    <property type="match status" value="4"/>
</dbReference>
<dbReference type="SUPFAM" id="SSF48403">
    <property type="entry name" value="Ankyrin repeat"/>
    <property type="match status" value="1"/>
</dbReference>
<gene>
    <name evidence="4" type="ORF">BDV27DRAFT_167153</name>
</gene>
<dbReference type="GeneID" id="43658846"/>
<keyword evidence="2 3" id="KW-0040">ANK repeat</keyword>
<dbReference type="PANTHER" id="PTHR24173:SF74">
    <property type="entry name" value="ANKYRIN REPEAT DOMAIN-CONTAINING PROTEIN 16"/>
    <property type="match status" value="1"/>
</dbReference>
<dbReference type="AlphaFoldDB" id="A0A5N6ZU61"/>
<dbReference type="PROSITE" id="PS50297">
    <property type="entry name" value="ANK_REP_REGION"/>
    <property type="match status" value="4"/>
</dbReference>
<evidence type="ECO:0000256" key="3">
    <source>
        <dbReference type="PROSITE-ProRule" id="PRU00023"/>
    </source>
</evidence>
<organism evidence="4 5">
    <name type="scientific">Aspergillus caelatus</name>
    <dbReference type="NCBI Taxonomy" id="61420"/>
    <lineage>
        <taxon>Eukaryota</taxon>
        <taxon>Fungi</taxon>
        <taxon>Dikarya</taxon>
        <taxon>Ascomycota</taxon>
        <taxon>Pezizomycotina</taxon>
        <taxon>Eurotiomycetes</taxon>
        <taxon>Eurotiomycetidae</taxon>
        <taxon>Eurotiales</taxon>
        <taxon>Aspergillaceae</taxon>
        <taxon>Aspergillus</taxon>
        <taxon>Aspergillus subgen. Circumdati</taxon>
    </lineage>
</organism>
<dbReference type="PANTHER" id="PTHR24173">
    <property type="entry name" value="ANKYRIN REPEAT CONTAINING"/>
    <property type="match status" value="1"/>
</dbReference>
<dbReference type="Pfam" id="PF12796">
    <property type="entry name" value="Ank_2"/>
    <property type="match status" value="2"/>
</dbReference>
<reference evidence="4 5" key="1">
    <citation type="submission" date="2019-04" db="EMBL/GenBank/DDBJ databases">
        <title>Friends and foes A comparative genomics studyof 23 Aspergillus species from section Flavi.</title>
        <authorList>
            <consortium name="DOE Joint Genome Institute"/>
            <person name="Kjaerbolling I."/>
            <person name="Vesth T."/>
            <person name="Frisvad J.C."/>
            <person name="Nybo J.L."/>
            <person name="Theobald S."/>
            <person name="Kildgaard S."/>
            <person name="Isbrandt T."/>
            <person name="Kuo A."/>
            <person name="Sato A."/>
            <person name="Lyhne E.K."/>
            <person name="Kogle M.E."/>
            <person name="Wiebenga A."/>
            <person name="Kun R.S."/>
            <person name="Lubbers R.J."/>
            <person name="Makela M.R."/>
            <person name="Barry K."/>
            <person name="Chovatia M."/>
            <person name="Clum A."/>
            <person name="Daum C."/>
            <person name="Haridas S."/>
            <person name="He G."/>
            <person name="LaButti K."/>
            <person name="Lipzen A."/>
            <person name="Mondo S."/>
            <person name="Riley R."/>
            <person name="Salamov A."/>
            <person name="Simmons B.A."/>
            <person name="Magnuson J.K."/>
            <person name="Henrissat B."/>
            <person name="Mortensen U.H."/>
            <person name="Larsen T.O."/>
            <person name="Devries R.P."/>
            <person name="Grigoriev I.V."/>
            <person name="Machida M."/>
            <person name="Baker S.E."/>
            <person name="Andersen M.R."/>
        </authorList>
    </citation>
    <scope>NUCLEOTIDE SEQUENCE [LARGE SCALE GENOMIC DNA]</scope>
    <source>
        <strain evidence="4 5">CBS 763.97</strain>
    </source>
</reference>
<name>A0A5N6ZU61_9EURO</name>
<dbReference type="SMART" id="SM00248">
    <property type="entry name" value="ANK"/>
    <property type="match status" value="9"/>
</dbReference>
<dbReference type="OrthoDB" id="341259at2759"/>
<evidence type="ECO:0000313" key="4">
    <source>
        <dbReference type="EMBL" id="KAE8361154.1"/>
    </source>
</evidence>
<sequence>MRPLVDLPNELLHHIAGYLALESDINLLARTNRDLHSTINPLLYRLNAMDRQMPALLWAADRGIVETAQHSLNASSGVSNNVKLGIIYDALSIAVQAGHTSIAKSLLLQKGVDPNSQYQEEENFHKTFLARAAQAGHVDMVALLLSTKGINPNLGDDMGRPSIAYAGFCGNESVVKQLLAAPGVDPNYKDHHGRTPFPWTAGHGSEAPVSQFLSREDVDVNAAVATDDMFKKGWTALMFAANWGSAEKAELLLTPYINLAVKNGSEYIVQLLLAKGAYPDPKDWRGATPLYAAANFGYLPILNLLCQSGADPDPVADDGSTAISIALIEGYTDIVRFLLETGKASLPSQEGEERRCALSWAAERGYREIVSLLIQYGQDVNTKDYKGRTPLSHVVEGGHVEIIKMLLLNTSSIDLMEIDGDGETLYSRATKHDNPEIMNLLESIK</sequence>
<dbReference type="Gene3D" id="1.25.40.20">
    <property type="entry name" value="Ankyrin repeat-containing domain"/>
    <property type="match status" value="2"/>
</dbReference>
<dbReference type="EMBL" id="ML737746">
    <property type="protein sequence ID" value="KAE8361154.1"/>
    <property type="molecule type" value="Genomic_DNA"/>
</dbReference>
<feature type="repeat" description="ANK" evidence="3">
    <location>
        <begin position="386"/>
        <end position="418"/>
    </location>
</feature>
<keyword evidence="1" id="KW-0677">Repeat</keyword>
<dbReference type="PRINTS" id="PR01415">
    <property type="entry name" value="ANKYRIN"/>
</dbReference>
<feature type="repeat" description="ANK" evidence="3">
    <location>
        <begin position="353"/>
        <end position="385"/>
    </location>
</feature>
<dbReference type="InterPro" id="IPR036770">
    <property type="entry name" value="Ankyrin_rpt-contain_sf"/>
</dbReference>
<feature type="repeat" description="ANK" evidence="3">
    <location>
        <begin position="318"/>
        <end position="342"/>
    </location>
</feature>
<dbReference type="InterPro" id="IPR002110">
    <property type="entry name" value="Ankyrin_rpt"/>
</dbReference>
<feature type="repeat" description="ANK" evidence="3">
    <location>
        <begin position="285"/>
        <end position="317"/>
    </location>
</feature>
<evidence type="ECO:0000313" key="5">
    <source>
        <dbReference type="Proteomes" id="UP000326268"/>
    </source>
</evidence>
<proteinExistence type="predicted"/>